<comment type="subcellular location">
    <subcellularLocation>
        <location evidence="1">Cell membrane</location>
        <topology evidence="1">Multi-pass membrane protein</topology>
    </subcellularLocation>
</comment>
<keyword evidence="5 7" id="KW-0472">Membrane</keyword>
<dbReference type="Proteomes" id="UP000477311">
    <property type="component" value="Unassembled WGS sequence"/>
</dbReference>
<evidence type="ECO:0000259" key="8">
    <source>
        <dbReference type="Pfam" id="PF02687"/>
    </source>
</evidence>
<evidence type="ECO:0000256" key="4">
    <source>
        <dbReference type="ARBA" id="ARBA00022989"/>
    </source>
</evidence>
<accession>A0A6M1S085</accession>
<dbReference type="PANTHER" id="PTHR30572">
    <property type="entry name" value="MEMBRANE COMPONENT OF TRANSPORTER-RELATED"/>
    <property type="match status" value="1"/>
</dbReference>
<comment type="similarity">
    <text evidence="6">Belongs to the ABC-4 integral membrane protein family.</text>
</comment>
<evidence type="ECO:0000256" key="1">
    <source>
        <dbReference type="ARBA" id="ARBA00004651"/>
    </source>
</evidence>
<reference evidence="10 11" key="1">
    <citation type="submission" date="2020-02" db="EMBL/GenBank/DDBJ databases">
        <title>Draft genome sequence of Limisphaera ngatamarikiensis NGM72.4T, a thermophilic Verrucomicrobia grouped in subdivision 3.</title>
        <authorList>
            <person name="Carere C.R."/>
            <person name="Steen J."/>
            <person name="Hugenholtz P."/>
            <person name="Stott M.B."/>
        </authorList>
    </citation>
    <scope>NUCLEOTIDE SEQUENCE [LARGE SCALE GENOMIC DNA]</scope>
    <source>
        <strain evidence="10 11">NGM72.4</strain>
    </source>
</reference>
<dbReference type="EMBL" id="JAAKYA010000089">
    <property type="protein sequence ID" value="NGO40412.1"/>
    <property type="molecule type" value="Genomic_DNA"/>
</dbReference>
<evidence type="ECO:0000256" key="6">
    <source>
        <dbReference type="ARBA" id="ARBA00038076"/>
    </source>
</evidence>
<evidence type="ECO:0000256" key="5">
    <source>
        <dbReference type="ARBA" id="ARBA00023136"/>
    </source>
</evidence>
<dbReference type="InterPro" id="IPR003838">
    <property type="entry name" value="ABC3_permease_C"/>
</dbReference>
<gene>
    <name evidence="10" type="ORF">G4L39_13565</name>
</gene>
<dbReference type="InterPro" id="IPR025857">
    <property type="entry name" value="MacB_PCD"/>
</dbReference>
<name>A0A6M1S085_9BACT</name>
<evidence type="ECO:0000256" key="2">
    <source>
        <dbReference type="ARBA" id="ARBA00022475"/>
    </source>
</evidence>
<evidence type="ECO:0000259" key="9">
    <source>
        <dbReference type="Pfam" id="PF12704"/>
    </source>
</evidence>
<dbReference type="Pfam" id="PF02687">
    <property type="entry name" value="FtsX"/>
    <property type="match status" value="1"/>
</dbReference>
<dbReference type="AlphaFoldDB" id="A0A6M1S085"/>
<feature type="domain" description="MacB-like periplasmic core" evidence="9">
    <location>
        <begin position="48"/>
        <end position="275"/>
    </location>
</feature>
<evidence type="ECO:0000256" key="7">
    <source>
        <dbReference type="SAM" id="Phobius"/>
    </source>
</evidence>
<protein>
    <submittedName>
        <fullName evidence="10">FtsX-like permease family protein</fullName>
    </submittedName>
</protein>
<sequence length="437" mass="47742">MGVPPVLDRAGPVRSGWGAGRRRAWFWAEVAEGFRMAMAALVAHRLRSALTLLGVLVGVFSIMVTMTALRVLQSNVEREMSQLGAHTFAVRKWPALYFGGPEGLEKYWRRKPITWDQARWIEDRARWVAAVGVEDEFWAGEVSSRYARTAPTVRLLGVTTGCFPARGWVLAEGRALMESDVVNAREVCVLGSRVARTLFPFGSAVGQSIKMDGVPYRVVGVIAPRGGGQGSDQDDFVAVPLRTALNRYGHRNRSLTLLVQARDGAVFEDCMEEVRGLLRLARRVPPGAEDDFEVFSNDSLIQQFQAFTLAVRIGVAVISSIALVAAGVGIMNIMLVSVTERTREIGIRRAVGAKRRHILGQFILEAVALCEVGGVLGIICGIVGGNLTAWYFKVPPAIPWDWTLVGLLSCSAVGVVFGTYPALKAAYLDPIEALRYE</sequence>
<evidence type="ECO:0000313" key="10">
    <source>
        <dbReference type="EMBL" id="NGO40412.1"/>
    </source>
</evidence>
<keyword evidence="4 7" id="KW-1133">Transmembrane helix</keyword>
<evidence type="ECO:0000313" key="11">
    <source>
        <dbReference type="Proteomes" id="UP000477311"/>
    </source>
</evidence>
<feature type="transmembrane region" description="Helical" evidence="7">
    <location>
        <begin position="358"/>
        <end position="384"/>
    </location>
</feature>
<dbReference type="GO" id="GO:0005886">
    <property type="term" value="C:plasma membrane"/>
    <property type="evidence" value="ECO:0007669"/>
    <property type="project" value="UniProtKB-SubCell"/>
</dbReference>
<organism evidence="10 11">
    <name type="scientific">Limisphaera ngatamarikiensis</name>
    <dbReference type="NCBI Taxonomy" id="1324935"/>
    <lineage>
        <taxon>Bacteria</taxon>
        <taxon>Pseudomonadati</taxon>
        <taxon>Verrucomicrobiota</taxon>
        <taxon>Verrucomicrobiia</taxon>
        <taxon>Limisphaerales</taxon>
        <taxon>Limisphaeraceae</taxon>
        <taxon>Limisphaera</taxon>
    </lineage>
</organism>
<dbReference type="PANTHER" id="PTHR30572:SF4">
    <property type="entry name" value="ABC TRANSPORTER PERMEASE YTRF"/>
    <property type="match status" value="1"/>
</dbReference>
<dbReference type="GO" id="GO:0022857">
    <property type="term" value="F:transmembrane transporter activity"/>
    <property type="evidence" value="ECO:0007669"/>
    <property type="project" value="TreeGrafter"/>
</dbReference>
<comment type="caution">
    <text evidence="10">The sequence shown here is derived from an EMBL/GenBank/DDBJ whole genome shotgun (WGS) entry which is preliminary data.</text>
</comment>
<feature type="domain" description="ABC3 transporter permease C-terminal" evidence="8">
    <location>
        <begin position="317"/>
        <end position="429"/>
    </location>
</feature>
<keyword evidence="2" id="KW-1003">Cell membrane</keyword>
<dbReference type="InterPro" id="IPR050250">
    <property type="entry name" value="Macrolide_Exporter_MacB"/>
</dbReference>
<dbReference type="Pfam" id="PF12704">
    <property type="entry name" value="MacB_PCD"/>
    <property type="match status" value="1"/>
</dbReference>
<keyword evidence="11" id="KW-1185">Reference proteome</keyword>
<evidence type="ECO:0000256" key="3">
    <source>
        <dbReference type="ARBA" id="ARBA00022692"/>
    </source>
</evidence>
<feature type="transmembrane region" description="Helical" evidence="7">
    <location>
        <begin position="50"/>
        <end position="72"/>
    </location>
</feature>
<feature type="transmembrane region" description="Helical" evidence="7">
    <location>
        <begin position="404"/>
        <end position="423"/>
    </location>
</feature>
<feature type="transmembrane region" description="Helical" evidence="7">
    <location>
        <begin position="309"/>
        <end position="337"/>
    </location>
</feature>
<proteinExistence type="inferred from homology"/>
<keyword evidence="3 7" id="KW-0812">Transmembrane</keyword>